<feature type="region of interest" description="Disordered" evidence="4">
    <location>
        <begin position="106"/>
        <end position="164"/>
    </location>
</feature>
<comment type="subunit">
    <text evidence="2">Homotetramer.</text>
</comment>
<gene>
    <name evidence="5" type="primary">ssb</name>
    <name evidence="5" type="ORF">QTN89_16535</name>
</gene>
<dbReference type="CDD" id="cd04496">
    <property type="entry name" value="SSB_OBF"/>
    <property type="match status" value="1"/>
</dbReference>
<dbReference type="InterPro" id="IPR011344">
    <property type="entry name" value="ssDNA-bd"/>
</dbReference>
<dbReference type="HAMAP" id="MF_00984">
    <property type="entry name" value="SSB"/>
    <property type="match status" value="1"/>
</dbReference>
<feature type="compositionally biased region" description="Low complexity" evidence="4">
    <location>
        <begin position="115"/>
        <end position="135"/>
    </location>
</feature>
<evidence type="ECO:0000256" key="2">
    <source>
        <dbReference type="HAMAP-Rule" id="MF_00984"/>
    </source>
</evidence>
<dbReference type="Pfam" id="PF00436">
    <property type="entry name" value="SSB"/>
    <property type="match status" value="1"/>
</dbReference>
<sequence length="164" mass="17849">MASFNRVILVGNLTRDIELRYIPSGQAVSDVTIAVNDRRKTANGDWVEEPCFVDVTLWGRNAEVASEYLSKGSPVLIEGRLKLDRWETDGQKRSKLRVICEKMQMLGGRSGSGGSPPSSGSSRQHTAEYESSYGSGEHEQRDAGARDAQPTGGGAGYEDPNIPF</sequence>
<comment type="caution">
    <text evidence="2">Lacks conserved residue(s) required for the propagation of feature annotation.</text>
</comment>
<feature type="compositionally biased region" description="Basic and acidic residues" evidence="4">
    <location>
        <begin position="136"/>
        <end position="145"/>
    </location>
</feature>
<organism evidence="5 6">
    <name type="scientific">Roseiconus lacunae</name>
    <dbReference type="NCBI Taxonomy" id="2605694"/>
    <lineage>
        <taxon>Bacteria</taxon>
        <taxon>Pseudomonadati</taxon>
        <taxon>Planctomycetota</taxon>
        <taxon>Planctomycetia</taxon>
        <taxon>Pirellulales</taxon>
        <taxon>Pirellulaceae</taxon>
        <taxon>Roseiconus</taxon>
    </lineage>
</organism>
<comment type="caution">
    <text evidence="5">The sequence shown here is derived from an EMBL/GenBank/DDBJ whole genome shotgun (WGS) entry which is preliminary data.</text>
</comment>
<keyword evidence="6" id="KW-1185">Reference proteome</keyword>
<evidence type="ECO:0000313" key="5">
    <source>
        <dbReference type="EMBL" id="MDM4017057.1"/>
    </source>
</evidence>
<dbReference type="Gene3D" id="2.40.50.140">
    <property type="entry name" value="Nucleic acid-binding proteins"/>
    <property type="match status" value="1"/>
</dbReference>
<dbReference type="PANTHER" id="PTHR10302">
    <property type="entry name" value="SINGLE-STRANDED DNA-BINDING PROTEIN"/>
    <property type="match status" value="1"/>
</dbReference>
<dbReference type="InterPro" id="IPR000424">
    <property type="entry name" value="Primosome_PriB/ssb"/>
</dbReference>
<evidence type="ECO:0000313" key="6">
    <source>
        <dbReference type="Proteomes" id="UP001239462"/>
    </source>
</evidence>
<dbReference type="SUPFAM" id="SSF50249">
    <property type="entry name" value="Nucleic acid-binding proteins"/>
    <property type="match status" value="1"/>
</dbReference>
<evidence type="ECO:0000256" key="3">
    <source>
        <dbReference type="PIRNR" id="PIRNR002070"/>
    </source>
</evidence>
<dbReference type="PANTHER" id="PTHR10302:SF27">
    <property type="entry name" value="SINGLE-STRANDED DNA-BINDING PROTEIN"/>
    <property type="match status" value="1"/>
</dbReference>
<dbReference type="EMBL" id="JASZZN010000012">
    <property type="protein sequence ID" value="MDM4017057.1"/>
    <property type="molecule type" value="Genomic_DNA"/>
</dbReference>
<dbReference type="Proteomes" id="UP001239462">
    <property type="component" value="Unassembled WGS sequence"/>
</dbReference>
<dbReference type="PIRSF" id="PIRSF002070">
    <property type="entry name" value="SSB"/>
    <property type="match status" value="1"/>
</dbReference>
<keyword evidence="1 2" id="KW-0238">DNA-binding</keyword>
<evidence type="ECO:0000256" key="4">
    <source>
        <dbReference type="SAM" id="MobiDB-lite"/>
    </source>
</evidence>
<protein>
    <recommendedName>
        <fullName evidence="2 3">Single-stranded DNA-binding protein</fullName>
        <shortName evidence="2">SSB</shortName>
    </recommendedName>
</protein>
<dbReference type="RefSeq" id="WP_149499661.1">
    <property type="nucleotide sequence ID" value="NZ_CP141221.1"/>
</dbReference>
<dbReference type="NCBIfam" id="TIGR00621">
    <property type="entry name" value="ssb"/>
    <property type="match status" value="1"/>
</dbReference>
<dbReference type="InterPro" id="IPR012340">
    <property type="entry name" value="NA-bd_OB-fold"/>
</dbReference>
<name>A0ABT7PKM6_9BACT</name>
<evidence type="ECO:0000256" key="1">
    <source>
        <dbReference type="ARBA" id="ARBA00023125"/>
    </source>
</evidence>
<proteinExistence type="inferred from homology"/>
<reference evidence="5 6" key="1">
    <citation type="submission" date="2023-06" db="EMBL/GenBank/DDBJ databases">
        <title>Roseiconus lacunae JC819 isolated from Gulf of Mannar region, Tamil Nadu.</title>
        <authorList>
            <person name="Pk S."/>
            <person name="Ch S."/>
            <person name="Ch V.R."/>
        </authorList>
    </citation>
    <scope>NUCLEOTIDE SEQUENCE [LARGE SCALE GENOMIC DNA]</scope>
    <source>
        <strain evidence="5 6">JC819</strain>
    </source>
</reference>
<accession>A0ABT7PKM6</accession>
<dbReference type="PROSITE" id="PS50935">
    <property type="entry name" value="SSB"/>
    <property type="match status" value="1"/>
</dbReference>
<dbReference type="GO" id="GO:0003677">
    <property type="term" value="F:DNA binding"/>
    <property type="evidence" value="ECO:0007669"/>
    <property type="project" value="UniProtKB-KW"/>
</dbReference>